<feature type="domain" description="Integrase catalytic" evidence="2">
    <location>
        <begin position="100"/>
        <end position="285"/>
    </location>
</feature>
<name>A0ABM7KLT4_9MYCO</name>
<dbReference type="EMBL" id="AP022606">
    <property type="protein sequence ID" value="BBZ12051.1"/>
    <property type="molecule type" value="Genomic_DNA"/>
</dbReference>
<dbReference type="SUPFAM" id="SSF53098">
    <property type="entry name" value="Ribonuclease H-like"/>
    <property type="match status" value="1"/>
</dbReference>
<dbReference type="PANTHER" id="PTHR35004">
    <property type="entry name" value="TRANSPOSASE RV3428C-RELATED"/>
    <property type="match status" value="1"/>
</dbReference>
<dbReference type="InterPro" id="IPR054353">
    <property type="entry name" value="IstA-like_C"/>
</dbReference>
<dbReference type="PROSITE" id="PS50994">
    <property type="entry name" value="INTEGRASE"/>
    <property type="match status" value="1"/>
</dbReference>
<comment type="similarity">
    <text evidence="1">Belongs to the transposase IS21/IS408/IS1162 family.</text>
</comment>
<evidence type="ECO:0000313" key="3">
    <source>
        <dbReference type="EMBL" id="BBZ12051.1"/>
    </source>
</evidence>
<proteinExistence type="inferred from homology"/>
<evidence type="ECO:0000259" key="2">
    <source>
        <dbReference type="PROSITE" id="PS50994"/>
    </source>
</evidence>
<dbReference type="NCBIfam" id="NF033546">
    <property type="entry name" value="transpos_IS21"/>
    <property type="match status" value="1"/>
</dbReference>
<dbReference type="Proteomes" id="UP000467379">
    <property type="component" value="Chromosome"/>
</dbReference>
<dbReference type="Gene3D" id="1.10.10.60">
    <property type="entry name" value="Homeodomain-like"/>
    <property type="match status" value="1"/>
</dbReference>
<dbReference type="InterPro" id="IPR006120">
    <property type="entry name" value="Resolvase_HTH_dom"/>
</dbReference>
<dbReference type="Gene3D" id="3.30.420.10">
    <property type="entry name" value="Ribonuclease H-like superfamily/Ribonuclease H"/>
    <property type="match status" value="1"/>
</dbReference>
<keyword evidence="4" id="KW-1185">Reference proteome</keyword>
<dbReference type="Pfam" id="PF22483">
    <property type="entry name" value="Mu-transpos_C_2"/>
    <property type="match status" value="1"/>
</dbReference>
<gene>
    <name evidence="3" type="ORF">MBRA_22460</name>
</gene>
<accession>A0ABM7KLT4</accession>
<evidence type="ECO:0000256" key="1">
    <source>
        <dbReference type="ARBA" id="ARBA00009277"/>
    </source>
</evidence>
<dbReference type="InterPro" id="IPR036397">
    <property type="entry name" value="RNaseH_sf"/>
</dbReference>
<dbReference type="InterPro" id="IPR001584">
    <property type="entry name" value="Integrase_cat-core"/>
</dbReference>
<dbReference type="Pfam" id="PF02796">
    <property type="entry name" value="HTH_7"/>
    <property type="match status" value="1"/>
</dbReference>
<protein>
    <submittedName>
        <fullName evidence="3">Transposase</fullName>
    </submittedName>
</protein>
<sequence>MEDWAEIRRLHRAEGLPIKTIAKTLKISRNTVRSALASDAPPKYVRKPAGSAVDVFEDAIRAELKQVPTMPATVIAERVGWTRGMTVFKERVRELRPAYLPPDPASRTSYEAGDIGQCDLWFPPVTIPVGYGQRRTATQLPVLTMALGYSRWLSGMLIPSRRAEDLFAGWWQLICGLGAVPRTLVWDGEGAIGRWRSGRIELTEDCQAFRGVLGAKVVVLKPAEPEHNGIIERAHDYLERSFLPGRTFSGPGDFNHQLQHWLNTVNARTRRVLGCAPTDRIGADRQAMLTLPPVPPVTGWRHTTRLARDHYIRLDSNDYSVHPGVIGRRIEVVADLDRVQVFCEGKVVADHERVWAWHQTITDPEHRAAANMLRRNRIGALRPVREPEDPITVEQRSLTDYDSALGIDLGEDGLVS</sequence>
<organism evidence="3 4">
    <name type="scientific">Mycobacterium branderi</name>
    <dbReference type="NCBI Taxonomy" id="43348"/>
    <lineage>
        <taxon>Bacteria</taxon>
        <taxon>Bacillati</taxon>
        <taxon>Actinomycetota</taxon>
        <taxon>Actinomycetes</taxon>
        <taxon>Mycobacteriales</taxon>
        <taxon>Mycobacteriaceae</taxon>
        <taxon>Mycobacterium</taxon>
    </lineage>
</organism>
<dbReference type="InterPro" id="IPR012337">
    <property type="entry name" value="RNaseH-like_sf"/>
</dbReference>
<dbReference type="PANTHER" id="PTHR35004:SF8">
    <property type="entry name" value="TRANSPOSASE RV3428C-RELATED"/>
    <property type="match status" value="1"/>
</dbReference>
<reference evidence="3 4" key="1">
    <citation type="journal article" date="2019" name="Emerg. Microbes Infect.">
        <title>Comprehensive subspecies identification of 175 nontuberculous mycobacteria species based on 7547 genomic profiles.</title>
        <authorList>
            <person name="Matsumoto Y."/>
            <person name="Kinjo T."/>
            <person name="Motooka D."/>
            <person name="Nabeya D."/>
            <person name="Jung N."/>
            <person name="Uechi K."/>
            <person name="Horii T."/>
            <person name="Iida T."/>
            <person name="Fujita J."/>
            <person name="Nakamura S."/>
        </authorList>
    </citation>
    <scope>NUCLEOTIDE SEQUENCE [LARGE SCALE GENOMIC DNA]</scope>
    <source>
        <strain evidence="3 4">JCM 12687</strain>
    </source>
</reference>
<evidence type="ECO:0000313" key="4">
    <source>
        <dbReference type="Proteomes" id="UP000467379"/>
    </source>
</evidence>